<dbReference type="AlphaFoldDB" id="A0A011N175"/>
<evidence type="ECO:0000313" key="1">
    <source>
        <dbReference type="EMBL" id="EXI68621.1"/>
    </source>
</evidence>
<evidence type="ECO:0000313" key="2">
    <source>
        <dbReference type="Proteomes" id="UP000020218"/>
    </source>
</evidence>
<accession>A0A011N175</accession>
<comment type="caution">
    <text evidence="1">The sequence shown here is derived from an EMBL/GenBank/DDBJ whole genome shotgun (WGS) entry which is preliminary data.</text>
</comment>
<proteinExistence type="predicted"/>
<name>A0A011N175_9PROT</name>
<organism evidence="1 2">
    <name type="scientific">Candidatus Accumulibacter adjunctus</name>
    <dbReference type="NCBI Taxonomy" id="1454001"/>
    <lineage>
        <taxon>Bacteria</taxon>
        <taxon>Pseudomonadati</taxon>
        <taxon>Pseudomonadota</taxon>
        <taxon>Betaproteobacteria</taxon>
        <taxon>Candidatus Accumulibacter</taxon>
    </lineage>
</organism>
<sequence length="75" mass="7972">MKNLPAWCGDLFLKIHATSTINSPPISIPTSGEMMMKARILPKPSQTIGAPDCDFATVAPTRPPTSACDDDDGMP</sequence>
<keyword evidence="2" id="KW-1185">Reference proteome</keyword>
<protein>
    <submittedName>
        <fullName evidence="1">Uncharacterized protein</fullName>
    </submittedName>
</protein>
<gene>
    <name evidence="1" type="ORF">AW08_00933</name>
</gene>
<dbReference type="EMBL" id="JFAX01000004">
    <property type="protein sequence ID" value="EXI68621.1"/>
    <property type="molecule type" value="Genomic_DNA"/>
</dbReference>
<dbReference type="Proteomes" id="UP000020218">
    <property type="component" value="Unassembled WGS sequence"/>
</dbReference>
<reference evidence="1" key="1">
    <citation type="submission" date="2014-02" db="EMBL/GenBank/DDBJ databases">
        <title>Expanding our view of genomic diversity in Candidatus Accumulibacter clades.</title>
        <authorList>
            <person name="Skennerton C.T."/>
            <person name="Barr J.J."/>
            <person name="Slater F.R."/>
            <person name="Bond P.L."/>
            <person name="Tyson G.W."/>
        </authorList>
    </citation>
    <scope>NUCLEOTIDE SEQUENCE [LARGE SCALE GENOMIC DNA]</scope>
</reference>